<dbReference type="Proteomes" id="UP001202180">
    <property type="component" value="Unassembled WGS sequence"/>
</dbReference>
<feature type="transmembrane region" description="Helical" evidence="4">
    <location>
        <begin position="35"/>
        <end position="55"/>
    </location>
</feature>
<evidence type="ECO:0000313" key="7">
    <source>
        <dbReference type="Proteomes" id="UP001202180"/>
    </source>
</evidence>
<feature type="transmembrane region" description="Helical" evidence="4">
    <location>
        <begin position="6"/>
        <end position="28"/>
    </location>
</feature>
<dbReference type="InterPro" id="IPR018062">
    <property type="entry name" value="HTH_AraC-typ_CS"/>
</dbReference>
<proteinExistence type="predicted"/>
<dbReference type="InterPro" id="IPR009057">
    <property type="entry name" value="Homeodomain-like_sf"/>
</dbReference>
<reference evidence="6 7" key="1">
    <citation type="submission" date="2022-04" db="EMBL/GenBank/DDBJ databases">
        <title>Spirosoma sp. strain RP8 genome sequencing and assembly.</title>
        <authorList>
            <person name="Jung Y."/>
        </authorList>
    </citation>
    <scope>NUCLEOTIDE SEQUENCE [LARGE SCALE GENOMIC DNA]</scope>
    <source>
        <strain evidence="6 7">RP8</strain>
    </source>
</reference>
<keyword evidence="4" id="KW-1133">Transmembrane helix</keyword>
<comment type="caution">
    <text evidence="6">The sequence shown here is derived from an EMBL/GenBank/DDBJ whole genome shotgun (WGS) entry which is preliminary data.</text>
</comment>
<dbReference type="EMBL" id="JALPRF010000008">
    <property type="protein sequence ID" value="MCK8495404.1"/>
    <property type="molecule type" value="Genomic_DNA"/>
</dbReference>
<dbReference type="Pfam" id="PF12833">
    <property type="entry name" value="HTH_18"/>
    <property type="match status" value="1"/>
</dbReference>
<dbReference type="InterPro" id="IPR018060">
    <property type="entry name" value="HTH_AraC"/>
</dbReference>
<evidence type="ECO:0000256" key="4">
    <source>
        <dbReference type="SAM" id="Phobius"/>
    </source>
</evidence>
<evidence type="ECO:0000256" key="3">
    <source>
        <dbReference type="ARBA" id="ARBA00023163"/>
    </source>
</evidence>
<accession>A0ABT0HT92</accession>
<sequence>MNLFVDWIVLFQVFCVVQGCTTGLWLLTFRPRQPAFLWLGGLVLGLTLQVIDYGMARTGIYAQHNSWYFAPLFFSWGFGPLLYLAIRSWLKKPLRYWSWHLVPMLIQVAFFVFVSFHSLEYKTWFWKTIHKPYTRYIDYYGMCLSMFVYIGLSLSLLPIKQDQFRWYRRLLFGLTSFYVVAVVDPLVNQWYLPARHPKFYLTEFVLPVITYWIALLALVRGRSKPASKVKPAIPVSESYLERIVKALEEDKLYRDPDLTLDRLAHQVGLPANTVSLTINAGLGKSLSDYLNELRVKDIKRRLHRGEAEQFSLLGIALEAGFGSKTTFNRVFREQTGRSPSAYLKEYQTTRWDDPNQ</sequence>
<keyword evidence="3" id="KW-0804">Transcription</keyword>
<feature type="transmembrane region" description="Helical" evidence="4">
    <location>
        <begin position="67"/>
        <end position="86"/>
    </location>
</feature>
<protein>
    <submittedName>
        <fullName evidence="6">AraC family transcriptional regulator</fullName>
    </submittedName>
</protein>
<name>A0ABT0HT92_9BACT</name>
<dbReference type="Gene3D" id="1.10.10.60">
    <property type="entry name" value="Homeodomain-like"/>
    <property type="match status" value="2"/>
</dbReference>
<feature type="domain" description="HTH araC/xylS-type" evidence="5">
    <location>
        <begin position="241"/>
        <end position="345"/>
    </location>
</feature>
<dbReference type="PROSITE" id="PS01124">
    <property type="entry name" value="HTH_ARAC_FAMILY_2"/>
    <property type="match status" value="1"/>
</dbReference>
<organism evidence="6 7">
    <name type="scientific">Spirosoma liriopis</name>
    <dbReference type="NCBI Taxonomy" id="2937440"/>
    <lineage>
        <taxon>Bacteria</taxon>
        <taxon>Pseudomonadati</taxon>
        <taxon>Bacteroidota</taxon>
        <taxon>Cytophagia</taxon>
        <taxon>Cytophagales</taxon>
        <taxon>Cytophagaceae</taxon>
        <taxon>Spirosoma</taxon>
    </lineage>
</organism>
<evidence type="ECO:0000256" key="1">
    <source>
        <dbReference type="ARBA" id="ARBA00023015"/>
    </source>
</evidence>
<dbReference type="SUPFAM" id="SSF46689">
    <property type="entry name" value="Homeodomain-like"/>
    <property type="match status" value="1"/>
</dbReference>
<dbReference type="SMART" id="SM00342">
    <property type="entry name" value="HTH_ARAC"/>
    <property type="match status" value="1"/>
</dbReference>
<dbReference type="PANTHER" id="PTHR43280:SF29">
    <property type="entry name" value="ARAC-FAMILY TRANSCRIPTIONAL REGULATOR"/>
    <property type="match status" value="1"/>
</dbReference>
<keyword evidence="1" id="KW-0805">Transcription regulation</keyword>
<keyword evidence="7" id="KW-1185">Reference proteome</keyword>
<gene>
    <name evidence="6" type="ORF">M0L20_26300</name>
</gene>
<dbReference type="PANTHER" id="PTHR43280">
    <property type="entry name" value="ARAC-FAMILY TRANSCRIPTIONAL REGULATOR"/>
    <property type="match status" value="1"/>
</dbReference>
<feature type="transmembrane region" description="Helical" evidence="4">
    <location>
        <begin position="139"/>
        <end position="158"/>
    </location>
</feature>
<feature type="transmembrane region" description="Helical" evidence="4">
    <location>
        <begin position="170"/>
        <end position="187"/>
    </location>
</feature>
<keyword evidence="4" id="KW-0472">Membrane</keyword>
<evidence type="ECO:0000313" key="6">
    <source>
        <dbReference type="EMBL" id="MCK8495404.1"/>
    </source>
</evidence>
<feature type="transmembrane region" description="Helical" evidence="4">
    <location>
        <begin position="98"/>
        <end position="119"/>
    </location>
</feature>
<evidence type="ECO:0000259" key="5">
    <source>
        <dbReference type="PROSITE" id="PS01124"/>
    </source>
</evidence>
<keyword evidence="2" id="KW-0238">DNA-binding</keyword>
<feature type="transmembrane region" description="Helical" evidence="4">
    <location>
        <begin position="199"/>
        <end position="219"/>
    </location>
</feature>
<dbReference type="RefSeq" id="WP_248480183.1">
    <property type="nucleotide sequence ID" value="NZ_JALPRF010000008.1"/>
</dbReference>
<keyword evidence="4" id="KW-0812">Transmembrane</keyword>
<dbReference type="PROSITE" id="PS00041">
    <property type="entry name" value="HTH_ARAC_FAMILY_1"/>
    <property type="match status" value="1"/>
</dbReference>
<evidence type="ECO:0000256" key="2">
    <source>
        <dbReference type="ARBA" id="ARBA00023125"/>
    </source>
</evidence>